<comment type="caution">
    <text evidence="2">The sequence shown here is derived from an EMBL/GenBank/DDBJ whole genome shotgun (WGS) entry which is preliminary data.</text>
</comment>
<evidence type="ECO:0000313" key="3">
    <source>
        <dbReference type="Proteomes" id="UP001642484"/>
    </source>
</evidence>
<gene>
    <name evidence="2" type="ORF">CCMP2556_LOCUS53953</name>
</gene>
<protein>
    <submittedName>
        <fullName evidence="2">Uncharacterized protein</fullName>
    </submittedName>
</protein>
<reference evidence="2 3" key="1">
    <citation type="submission" date="2024-02" db="EMBL/GenBank/DDBJ databases">
        <authorList>
            <person name="Chen Y."/>
            <person name="Shah S."/>
            <person name="Dougan E. K."/>
            <person name="Thang M."/>
            <person name="Chan C."/>
        </authorList>
    </citation>
    <scope>NUCLEOTIDE SEQUENCE [LARGE SCALE GENOMIC DNA]</scope>
</reference>
<name>A0ABP0SV80_9DINO</name>
<sequence length="358" mass="36864">MENVAEASPPPGGPAPNPADPPSPTSPAEPAGDAAAPVEADEDNKTVFSEQTCLEEESLGDVTEGSTDLEAAGLDLDKLNAGSSSAAAAGSGAVAAGPGVTSSGSTVAAGLSAPASDAVGSSPMTSGPGSAVAEAARGSAEGPPANVALGATATTADPGPTTAASMALDGYDSKRDYQRKEDVRSDQVVGTGIREIGIVVDQEALMDQVVLVGLDRRLEARRPRLSLEKGAFANWLGWEVLERVKWRCDDERLLGSLRLFGPPFFTPWQRLTGPPLRLFAACGSLGRWALRLTGPPLLWVWQRLYGPLHRGSLGRCLAAALWAAASRLYGPLHRGSLGRCLAAALWAAASRLSGPLID</sequence>
<feature type="compositionally biased region" description="Pro residues" evidence="1">
    <location>
        <begin position="8"/>
        <end position="27"/>
    </location>
</feature>
<feature type="compositionally biased region" description="Low complexity" evidence="1">
    <location>
        <begin position="150"/>
        <end position="164"/>
    </location>
</feature>
<feature type="region of interest" description="Disordered" evidence="1">
    <location>
        <begin position="1"/>
        <end position="67"/>
    </location>
</feature>
<proteinExistence type="predicted"/>
<keyword evidence="3" id="KW-1185">Reference proteome</keyword>
<feature type="compositionally biased region" description="Low complexity" evidence="1">
    <location>
        <begin position="82"/>
        <end position="108"/>
    </location>
</feature>
<evidence type="ECO:0000313" key="2">
    <source>
        <dbReference type="EMBL" id="CAK9116338.1"/>
    </source>
</evidence>
<organism evidence="2 3">
    <name type="scientific">Durusdinium trenchii</name>
    <dbReference type="NCBI Taxonomy" id="1381693"/>
    <lineage>
        <taxon>Eukaryota</taxon>
        <taxon>Sar</taxon>
        <taxon>Alveolata</taxon>
        <taxon>Dinophyceae</taxon>
        <taxon>Suessiales</taxon>
        <taxon>Symbiodiniaceae</taxon>
        <taxon>Durusdinium</taxon>
    </lineage>
</organism>
<dbReference type="EMBL" id="CAXAMN010028369">
    <property type="protein sequence ID" value="CAK9116338.1"/>
    <property type="molecule type" value="Genomic_DNA"/>
</dbReference>
<accession>A0ABP0SV80</accession>
<feature type="region of interest" description="Disordered" evidence="1">
    <location>
        <begin position="82"/>
        <end position="167"/>
    </location>
</feature>
<dbReference type="Proteomes" id="UP001642484">
    <property type="component" value="Unassembled WGS sequence"/>
</dbReference>
<evidence type="ECO:0000256" key="1">
    <source>
        <dbReference type="SAM" id="MobiDB-lite"/>
    </source>
</evidence>